<dbReference type="GO" id="GO:0006508">
    <property type="term" value="P:proteolysis"/>
    <property type="evidence" value="ECO:0007669"/>
    <property type="project" value="InterPro"/>
</dbReference>
<feature type="domain" description="Caspase family p20" evidence="4">
    <location>
        <begin position="254"/>
        <end position="376"/>
    </location>
</feature>
<dbReference type="InterPro" id="IPR001309">
    <property type="entry name" value="Pept_C14_p20"/>
</dbReference>
<accession>A0A815H585</accession>
<dbReference type="InterPro" id="IPR015917">
    <property type="entry name" value="Pept_C14A"/>
</dbReference>
<evidence type="ECO:0000259" key="3">
    <source>
        <dbReference type="PROSITE" id="PS50207"/>
    </source>
</evidence>
<dbReference type="InterPro" id="IPR029030">
    <property type="entry name" value="Caspase-like_dom_sf"/>
</dbReference>
<dbReference type="OrthoDB" id="6063284at2759"/>
<evidence type="ECO:0000313" key="7">
    <source>
        <dbReference type="Proteomes" id="UP000663829"/>
    </source>
</evidence>
<dbReference type="InterPro" id="IPR052039">
    <property type="entry name" value="Caspase-related_regulators"/>
</dbReference>
<dbReference type="Proteomes" id="UP000681722">
    <property type="component" value="Unassembled WGS sequence"/>
</dbReference>
<proteinExistence type="inferred from homology"/>
<dbReference type="PANTHER" id="PTHR22576:SF41">
    <property type="entry name" value="CASPASE 14, APOPTOSIS-RELATED CYSTEINE PEPTIDASE"/>
    <property type="match status" value="1"/>
</dbReference>
<dbReference type="AlphaFoldDB" id="A0A815H585"/>
<dbReference type="PROSITE" id="PS50208">
    <property type="entry name" value="CASPASE_P20"/>
    <property type="match status" value="1"/>
</dbReference>
<dbReference type="Pfam" id="PF00656">
    <property type="entry name" value="Peptidase_C14"/>
    <property type="match status" value="1"/>
</dbReference>
<protein>
    <recommendedName>
        <fullName evidence="8">Caspase-8</fullName>
    </recommendedName>
</protein>
<dbReference type="SMART" id="SM00115">
    <property type="entry name" value="CASc"/>
    <property type="match status" value="1"/>
</dbReference>
<keyword evidence="7" id="KW-1185">Reference proteome</keyword>
<dbReference type="SUPFAM" id="SSF52129">
    <property type="entry name" value="Caspase-like"/>
    <property type="match status" value="1"/>
</dbReference>
<reference evidence="5" key="1">
    <citation type="submission" date="2021-02" db="EMBL/GenBank/DDBJ databases">
        <authorList>
            <person name="Nowell W R."/>
        </authorList>
    </citation>
    <scope>NUCLEOTIDE SEQUENCE</scope>
</reference>
<evidence type="ECO:0000313" key="6">
    <source>
        <dbReference type="EMBL" id="CAF4218062.1"/>
    </source>
</evidence>
<dbReference type="GO" id="GO:0004197">
    <property type="term" value="F:cysteine-type endopeptidase activity"/>
    <property type="evidence" value="ECO:0007669"/>
    <property type="project" value="InterPro"/>
</dbReference>
<evidence type="ECO:0000313" key="5">
    <source>
        <dbReference type="EMBL" id="CAF1349406.1"/>
    </source>
</evidence>
<feature type="domain" description="Caspase family p10" evidence="3">
    <location>
        <begin position="391"/>
        <end position="434"/>
    </location>
</feature>
<organism evidence="5 7">
    <name type="scientific">Didymodactylos carnosus</name>
    <dbReference type="NCBI Taxonomy" id="1234261"/>
    <lineage>
        <taxon>Eukaryota</taxon>
        <taxon>Metazoa</taxon>
        <taxon>Spiralia</taxon>
        <taxon>Gnathifera</taxon>
        <taxon>Rotifera</taxon>
        <taxon>Eurotatoria</taxon>
        <taxon>Bdelloidea</taxon>
        <taxon>Philodinida</taxon>
        <taxon>Philodinidae</taxon>
        <taxon>Didymodactylos</taxon>
    </lineage>
</organism>
<dbReference type="PROSITE" id="PS50207">
    <property type="entry name" value="CASPASE_P10"/>
    <property type="match status" value="1"/>
</dbReference>
<dbReference type="PRINTS" id="PR00376">
    <property type="entry name" value="IL1BCENZYME"/>
</dbReference>
<dbReference type="Gene3D" id="3.40.50.1460">
    <property type="match status" value="1"/>
</dbReference>
<evidence type="ECO:0000256" key="2">
    <source>
        <dbReference type="RuleBase" id="RU003971"/>
    </source>
</evidence>
<gene>
    <name evidence="5" type="ORF">GPM918_LOCUS30829</name>
    <name evidence="6" type="ORF">SRO942_LOCUS31458</name>
</gene>
<dbReference type="InterPro" id="IPR002138">
    <property type="entry name" value="Pept_C14_p10"/>
</dbReference>
<dbReference type="Proteomes" id="UP000663829">
    <property type="component" value="Unassembled WGS sequence"/>
</dbReference>
<dbReference type="PANTHER" id="PTHR22576">
    <property type="entry name" value="MUCOSA ASSOCIATED LYMPHOID TISSUE LYMPHOMA TRANSLOCATION PROTEIN 1/PARACASPASE"/>
    <property type="match status" value="1"/>
</dbReference>
<evidence type="ECO:0000256" key="1">
    <source>
        <dbReference type="ARBA" id="ARBA00010134"/>
    </source>
</evidence>
<name>A0A815H585_9BILA</name>
<comment type="caution">
    <text evidence="5">The sequence shown here is derived from an EMBL/GenBank/DDBJ whole genome shotgun (WGS) entry which is preliminary data.</text>
</comment>
<evidence type="ECO:0000259" key="4">
    <source>
        <dbReference type="PROSITE" id="PS50208"/>
    </source>
</evidence>
<sequence length="434" mass="51516">MSYVLTKNSQSILVCETDILDCIDALNKWDYDNMIDTVKYYTETLTINKQISDKNVREKSELIIKQFKLLPYDKHGKEFLRPAVSRIILLILCHFKRSYMCNDTLFPAYLPKFRPFSNIMNIHQEISYAYCYLLAALDIELDSTYKIINDIRFHYIMSPAVKNSLFTVYETMLDHEENLTLKEFFKRLEECYYLEAHLRTFVSIIKDFNEFIERYEYFLNKYLDFLNNDSSETFNFEKLSIPMPCTDYLDKDKVRGLCVIINIVNIVSEPIRHGSKKDVQLLTNLFKEMNFIVRICKEDCNKEELDREINDIKSNSDYCQYACLVVFIMSHGILNFFYTSDRQQISVRDTIRNFDDSTIWKEKPRLIFIQACRNIKPEITTHELTENDLSSNMLLAFSCHEDKTSKRHPEVGGLYIQILCLLIYLYGDRFVYVK</sequence>
<evidence type="ECO:0008006" key="8">
    <source>
        <dbReference type="Google" id="ProtNLM"/>
    </source>
</evidence>
<comment type="similarity">
    <text evidence="1 2">Belongs to the peptidase C14A family.</text>
</comment>
<dbReference type="EMBL" id="CAJOBC010063548">
    <property type="protein sequence ID" value="CAF4218062.1"/>
    <property type="molecule type" value="Genomic_DNA"/>
</dbReference>
<dbReference type="InterPro" id="IPR011600">
    <property type="entry name" value="Pept_C14_caspase"/>
</dbReference>
<dbReference type="EMBL" id="CAJNOQ010014831">
    <property type="protein sequence ID" value="CAF1349406.1"/>
    <property type="molecule type" value="Genomic_DNA"/>
</dbReference>